<dbReference type="EMBL" id="JARUJP010000045">
    <property type="protein sequence ID" value="MDW8803128.1"/>
    <property type="molecule type" value="Genomic_DNA"/>
</dbReference>
<dbReference type="PROSITE" id="PS50111">
    <property type="entry name" value="CHEMOTAXIS_TRANSDUC_2"/>
    <property type="match status" value="1"/>
</dbReference>
<reference evidence="4 5" key="1">
    <citation type="submission" date="2023-04" db="EMBL/GenBank/DDBJ databases">
        <title>Clostridium tannerae sp. nov., isolated from the fecal material of an alpaca.</title>
        <authorList>
            <person name="Miller S."/>
            <person name="Hendry M."/>
            <person name="King J."/>
            <person name="Sankaranarayanan K."/>
            <person name="Lawson P.A."/>
        </authorList>
    </citation>
    <scope>NUCLEOTIDE SEQUENCE [LARGE SCALE GENOMIC DNA]</scope>
    <source>
        <strain evidence="4 5">A1-XYC3</strain>
    </source>
</reference>
<gene>
    <name evidence="4" type="ORF">P8V03_18530</name>
</gene>
<evidence type="ECO:0000313" key="5">
    <source>
        <dbReference type="Proteomes" id="UP001281656"/>
    </source>
</evidence>
<dbReference type="InterPro" id="IPR004089">
    <property type="entry name" value="MCPsignal_dom"/>
</dbReference>
<dbReference type="Proteomes" id="UP001281656">
    <property type="component" value="Unassembled WGS sequence"/>
</dbReference>
<comment type="caution">
    <text evidence="4">The sequence shown here is derived from an EMBL/GenBank/DDBJ whole genome shotgun (WGS) entry which is preliminary data.</text>
</comment>
<keyword evidence="1 2" id="KW-0807">Transducer</keyword>
<evidence type="ECO:0000256" key="1">
    <source>
        <dbReference type="ARBA" id="ARBA00023224"/>
    </source>
</evidence>
<dbReference type="PANTHER" id="PTHR32089:SF112">
    <property type="entry name" value="LYSOZYME-LIKE PROTEIN-RELATED"/>
    <property type="match status" value="1"/>
</dbReference>
<dbReference type="SUPFAM" id="SSF58104">
    <property type="entry name" value="Methyl-accepting chemotaxis protein (MCP) signaling domain"/>
    <property type="match status" value="1"/>
</dbReference>
<dbReference type="SMART" id="SM00283">
    <property type="entry name" value="MA"/>
    <property type="match status" value="1"/>
</dbReference>
<feature type="domain" description="Methyl-accepting transducer" evidence="3">
    <location>
        <begin position="105"/>
        <end position="276"/>
    </location>
</feature>
<keyword evidence="5" id="KW-1185">Reference proteome</keyword>
<evidence type="ECO:0000259" key="3">
    <source>
        <dbReference type="PROSITE" id="PS50111"/>
    </source>
</evidence>
<dbReference type="Gene3D" id="1.10.287.950">
    <property type="entry name" value="Methyl-accepting chemotaxis protein"/>
    <property type="match status" value="1"/>
</dbReference>
<dbReference type="RefSeq" id="WP_318799304.1">
    <property type="nucleotide sequence ID" value="NZ_JARUJP010000045.1"/>
</dbReference>
<evidence type="ECO:0000313" key="4">
    <source>
        <dbReference type="EMBL" id="MDW8803128.1"/>
    </source>
</evidence>
<accession>A0ABU4JY78</accession>
<dbReference type="PANTHER" id="PTHR32089">
    <property type="entry name" value="METHYL-ACCEPTING CHEMOTAXIS PROTEIN MCPB"/>
    <property type="match status" value="1"/>
</dbReference>
<name>A0ABU4JY78_9CLOT</name>
<dbReference type="Pfam" id="PF00015">
    <property type="entry name" value="MCPsignal"/>
    <property type="match status" value="1"/>
</dbReference>
<organism evidence="4 5">
    <name type="scientific">Clostridium tanneri</name>
    <dbReference type="NCBI Taxonomy" id="3037988"/>
    <lineage>
        <taxon>Bacteria</taxon>
        <taxon>Bacillati</taxon>
        <taxon>Bacillota</taxon>
        <taxon>Clostridia</taxon>
        <taxon>Eubacteriales</taxon>
        <taxon>Clostridiaceae</taxon>
        <taxon>Clostridium</taxon>
    </lineage>
</organism>
<sequence>MVDKNLQTLIDAAPFLKRFLHQDIAMAVCDRTSYLAIVQGDKIKLPFNVGDSLIEKGYKNVIDEIARTKKAYISIIPRDVSGIAIRSTIDPVLNSNNEVIGFFCITQSMEKESHIEESSEDLTASLEETNASVQEIAEGAKSLNNMVNSIRDNAKVAEESIKLGNSSIDLIQAISAQSNLLGLNAAIEAARAGTHGKGFSVVATEMRKLAGQSKETAKKVSESLEEIGKTLEAVLKDINEAGFIANSQSNATNEISKTIDIITNRAMDLVRLSKLE</sequence>
<proteinExistence type="predicted"/>
<protein>
    <submittedName>
        <fullName evidence="4">Methyl-accepting chemotaxis protein</fullName>
    </submittedName>
</protein>
<evidence type="ECO:0000256" key="2">
    <source>
        <dbReference type="PROSITE-ProRule" id="PRU00284"/>
    </source>
</evidence>